<organism evidence="1 2">
    <name type="scientific">Rhizophagus clarus</name>
    <dbReference type="NCBI Taxonomy" id="94130"/>
    <lineage>
        <taxon>Eukaryota</taxon>
        <taxon>Fungi</taxon>
        <taxon>Fungi incertae sedis</taxon>
        <taxon>Mucoromycota</taxon>
        <taxon>Glomeromycotina</taxon>
        <taxon>Glomeromycetes</taxon>
        <taxon>Glomerales</taxon>
        <taxon>Glomeraceae</taxon>
        <taxon>Rhizophagus</taxon>
    </lineage>
</organism>
<proteinExistence type="predicted"/>
<dbReference type="EMBL" id="BEXD01000285">
    <property type="protein sequence ID" value="GBB86089.1"/>
    <property type="molecule type" value="Genomic_DNA"/>
</dbReference>
<dbReference type="Proteomes" id="UP000247702">
    <property type="component" value="Unassembled WGS sequence"/>
</dbReference>
<reference evidence="1 2" key="1">
    <citation type="submission" date="2017-11" db="EMBL/GenBank/DDBJ databases">
        <title>The genome of Rhizophagus clarus HR1 reveals common genetic basis of auxotrophy among arbuscular mycorrhizal fungi.</title>
        <authorList>
            <person name="Kobayashi Y."/>
        </authorList>
    </citation>
    <scope>NUCLEOTIDE SEQUENCE [LARGE SCALE GENOMIC DNA]</scope>
    <source>
        <strain evidence="1 2">HR1</strain>
    </source>
</reference>
<dbReference type="AlphaFoldDB" id="A0A2Z6QJW4"/>
<name>A0A2Z6QJW4_9GLOM</name>
<protein>
    <submittedName>
        <fullName evidence="1">Uncharacterized protein</fullName>
    </submittedName>
</protein>
<evidence type="ECO:0000313" key="2">
    <source>
        <dbReference type="Proteomes" id="UP000247702"/>
    </source>
</evidence>
<sequence length="135" mass="14893">MDEAVIEEVAVADISVESSYLGDNLIGETMMEVDLIGGQGVKSGYLNLDNNHNSVVSTVDNLVELSEFFCSDIFKVELVSGTNTSQANNFYGILSNSEMPSYPNSYNPNNYVSYNNSFVGTNNLVDYMQNLNLYK</sequence>
<comment type="caution">
    <text evidence="1">The sequence shown here is derived from an EMBL/GenBank/DDBJ whole genome shotgun (WGS) entry which is preliminary data.</text>
</comment>
<keyword evidence="2" id="KW-1185">Reference proteome</keyword>
<accession>A0A2Z6QJW4</accession>
<evidence type="ECO:0000313" key="1">
    <source>
        <dbReference type="EMBL" id="GBB86089.1"/>
    </source>
</evidence>
<gene>
    <name evidence="1" type="ORF">RclHR1_12540005</name>
</gene>